<feature type="binding site" evidence="3">
    <location>
        <begin position="104"/>
        <end position="107"/>
    </location>
    <ligand>
        <name>NAD(+)</name>
        <dbReference type="ChEBI" id="CHEBI:57540"/>
    </ligand>
</feature>
<keyword evidence="3" id="KW-0963">Cytoplasm</keyword>
<keyword evidence="3 4" id="KW-0862">Zinc</keyword>
<feature type="binding site" evidence="3 4">
    <location>
        <position position="135"/>
    </location>
    <ligand>
        <name>Zn(2+)</name>
        <dbReference type="ChEBI" id="CHEBI:29105"/>
    </ligand>
</feature>
<comment type="catalytic activity">
    <reaction evidence="3">
        <text>N(6)-succinyl-L-lysyl-[protein] + NAD(+) + H2O = 2''-O-succinyl-ADP-D-ribose + nicotinamide + L-lysyl-[protein]</text>
        <dbReference type="Rhea" id="RHEA:47668"/>
        <dbReference type="Rhea" id="RHEA-COMP:9752"/>
        <dbReference type="Rhea" id="RHEA-COMP:11877"/>
        <dbReference type="ChEBI" id="CHEBI:15377"/>
        <dbReference type="ChEBI" id="CHEBI:17154"/>
        <dbReference type="ChEBI" id="CHEBI:29969"/>
        <dbReference type="ChEBI" id="CHEBI:57540"/>
        <dbReference type="ChEBI" id="CHEBI:87830"/>
        <dbReference type="ChEBI" id="CHEBI:87832"/>
    </reaction>
</comment>
<feature type="domain" description="Deacetylase sirtuin-type" evidence="5">
    <location>
        <begin position="1"/>
        <end position="248"/>
    </location>
</feature>
<dbReference type="SUPFAM" id="SSF52467">
    <property type="entry name" value="DHS-like NAD/FAD-binding domain"/>
    <property type="match status" value="1"/>
</dbReference>
<comment type="similarity">
    <text evidence="3">Belongs to the sirtuin family. Class III subfamily.</text>
</comment>
<keyword evidence="2 3" id="KW-0520">NAD</keyword>
<evidence type="ECO:0000256" key="1">
    <source>
        <dbReference type="ARBA" id="ARBA00022679"/>
    </source>
</evidence>
<comment type="function">
    <text evidence="3">NAD-dependent lysine deacetylase and desuccinylase that specifically removes acetyl and succinyl groups on target proteins. Modulates the activities of several proteins which are inactive in their acylated form.</text>
</comment>
<evidence type="ECO:0000313" key="6">
    <source>
        <dbReference type="EMBL" id="WXB17369.1"/>
    </source>
</evidence>
<feature type="binding site" evidence="3">
    <location>
        <begin position="193"/>
        <end position="195"/>
    </location>
    <ligand>
        <name>NAD(+)</name>
        <dbReference type="ChEBI" id="CHEBI:57540"/>
    </ligand>
</feature>
<dbReference type="InterPro" id="IPR029035">
    <property type="entry name" value="DHS-like_NAD/FAD-binding_dom"/>
</dbReference>
<dbReference type="InterPro" id="IPR003000">
    <property type="entry name" value="Sirtuin"/>
</dbReference>
<dbReference type="Proteomes" id="UP001370348">
    <property type="component" value="Chromosome"/>
</dbReference>
<dbReference type="InterPro" id="IPR050134">
    <property type="entry name" value="NAD-dep_sirtuin_deacylases"/>
</dbReference>
<dbReference type="InterPro" id="IPR027546">
    <property type="entry name" value="Sirtuin_class_III"/>
</dbReference>
<dbReference type="InterPro" id="IPR026591">
    <property type="entry name" value="Sirtuin_cat_small_dom_sf"/>
</dbReference>
<reference evidence="6 7" key="1">
    <citation type="submission" date="2021-12" db="EMBL/GenBank/DDBJ databases">
        <title>Discovery of the Pendulisporaceae a myxobacterial family with distinct sporulation behavior and unique specialized metabolism.</title>
        <authorList>
            <person name="Garcia R."/>
            <person name="Popoff A."/>
            <person name="Bader C.D."/>
            <person name="Loehr J."/>
            <person name="Walesch S."/>
            <person name="Walt C."/>
            <person name="Boldt J."/>
            <person name="Bunk B."/>
            <person name="Haeckl F.J.F.P.J."/>
            <person name="Gunesch A.P."/>
            <person name="Birkelbach J."/>
            <person name="Nuebel U."/>
            <person name="Pietschmann T."/>
            <person name="Bach T."/>
            <person name="Mueller R."/>
        </authorList>
    </citation>
    <scope>NUCLEOTIDE SEQUENCE [LARGE SCALE GENOMIC DNA]</scope>
    <source>
        <strain evidence="6 7">MSr11954</strain>
    </source>
</reference>
<name>A0ABZ2M5Q6_9BACT</name>
<feature type="binding site" evidence="3">
    <location>
        <position position="238"/>
    </location>
    <ligand>
        <name>NAD(+)</name>
        <dbReference type="ChEBI" id="CHEBI:57540"/>
    </ligand>
</feature>
<dbReference type="Gene3D" id="3.30.1600.10">
    <property type="entry name" value="SIR2/SIRT2 'Small Domain"/>
    <property type="match status" value="1"/>
</dbReference>
<proteinExistence type="inferred from homology"/>
<feature type="binding site" evidence="3">
    <location>
        <begin position="25"/>
        <end position="44"/>
    </location>
    <ligand>
        <name>NAD(+)</name>
        <dbReference type="ChEBI" id="CHEBI:57540"/>
    </ligand>
</feature>
<dbReference type="HAMAP" id="MF_01121">
    <property type="entry name" value="Sirtuin_ClassIII"/>
    <property type="match status" value="1"/>
</dbReference>
<accession>A0ABZ2M5Q6</accession>
<dbReference type="Gene3D" id="3.40.50.1220">
    <property type="entry name" value="TPP-binding domain"/>
    <property type="match status" value="1"/>
</dbReference>
<dbReference type="CDD" id="cd01412">
    <property type="entry name" value="SIRT5_Af1_CobB"/>
    <property type="match status" value="1"/>
</dbReference>
<evidence type="ECO:0000256" key="2">
    <source>
        <dbReference type="ARBA" id="ARBA00023027"/>
    </source>
</evidence>
<feature type="active site" description="Proton acceptor" evidence="3 4">
    <location>
        <position position="122"/>
    </location>
</feature>
<evidence type="ECO:0000313" key="7">
    <source>
        <dbReference type="Proteomes" id="UP001370348"/>
    </source>
</evidence>
<comment type="subcellular location">
    <subcellularLocation>
        <location evidence="3">Cytoplasm</location>
    </subcellularLocation>
</comment>
<comment type="domain">
    <text evidence="3">2 residues (Tyr-69 and Arg-72) present in a large hydrophobic pocket are probably involved in substrate specificity. They are important for desuccinylation activity, but dispensable for deacetylation activity.</text>
</comment>
<gene>
    <name evidence="3" type="primary">cobB</name>
    <name evidence="6" type="ORF">LZC94_08810</name>
</gene>
<evidence type="ECO:0000259" key="5">
    <source>
        <dbReference type="PROSITE" id="PS50305"/>
    </source>
</evidence>
<feature type="binding site" evidence="3">
    <location>
        <position position="69"/>
    </location>
    <ligand>
        <name>substrate</name>
    </ligand>
</feature>
<dbReference type="PROSITE" id="PS50305">
    <property type="entry name" value="SIRTUIN"/>
    <property type="match status" value="1"/>
</dbReference>
<dbReference type="PANTHER" id="PTHR11085:SF4">
    <property type="entry name" value="NAD-DEPENDENT PROTEIN DEACYLASE"/>
    <property type="match status" value="1"/>
</dbReference>
<protein>
    <recommendedName>
        <fullName evidence="3">NAD-dependent protein deacylase</fullName>
        <ecNumber evidence="3">2.3.1.286</ecNumber>
    </recommendedName>
    <alternativeName>
        <fullName evidence="3">Regulatory protein SIR2 homolog</fullName>
    </alternativeName>
</protein>
<keyword evidence="3 4" id="KW-0479">Metal-binding</keyword>
<feature type="binding site" evidence="3">
    <location>
        <position position="72"/>
    </location>
    <ligand>
        <name>substrate</name>
    </ligand>
</feature>
<organism evidence="6 7">
    <name type="scientific">Pendulispora albinea</name>
    <dbReference type="NCBI Taxonomy" id="2741071"/>
    <lineage>
        <taxon>Bacteria</taxon>
        <taxon>Pseudomonadati</taxon>
        <taxon>Myxococcota</taxon>
        <taxon>Myxococcia</taxon>
        <taxon>Myxococcales</taxon>
        <taxon>Sorangiineae</taxon>
        <taxon>Pendulisporaceae</taxon>
        <taxon>Pendulispora</taxon>
    </lineage>
</organism>
<comment type="cofactor">
    <cofactor evidence="3">
        <name>Zn(2+)</name>
        <dbReference type="ChEBI" id="CHEBI:29105"/>
    </cofactor>
    <text evidence="3">Binds 1 zinc ion per subunit.</text>
</comment>
<evidence type="ECO:0000256" key="4">
    <source>
        <dbReference type="PROSITE-ProRule" id="PRU00236"/>
    </source>
</evidence>
<feature type="binding site" evidence="3 4">
    <location>
        <position position="155"/>
    </location>
    <ligand>
        <name>Zn(2+)</name>
        <dbReference type="ChEBI" id="CHEBI:29105"/>
    </ligand>
</feature>
<comment type="catalytic activity">
    <reaction evidence="3">
        <text>N(6)-acetyl-L-lysyl-[protein] + NAD(+) + H2O = 2''-O-acetyl-ADP-D-ribose + nicotinamide + L-lysyl-[protein]</text>
        <dbReference type="Rhea" id="RHEA:43636"/>
        <dbReference type="Rhea" id="RHEA-COMP:9752"/>
        <dbReference type="Rhea" id="RHEA-COMP:10731"/>
        <dbReference type="ChEBI" id="CHEBI:15377"/>
        <dbReference type="ChEBI" id="CHEBI:17154"/>
        <dbReference type="ChEBI" id="CHEBI:29969"/>
        <dbReference type="ChEBI" id="CHEBI:57540"/>
        <dbReference type="ChEBI" id="CHEBI:61930"/>
        <dbReference type="ChEBI" id="CHEBI:83767"/>
        <dbReference type="EC" id="2.3.1.286"/>
    </reaction>
</comment>
<keyword evidence="1" id="KW-0808">Transferase</keyword>
<dbReference type="RefSeq" id="WP_394827000.1">
    <property type="nucleotide sequence ID" value="NZ_CP089984.1"/>
</dbReference>
<dbReference type="EMBL" id="CP089984">
    <property type="protein sequence ID" value="WXB17369.1"/>
    <property type="molecule type" value="Genomic_DNA"/>
</dbReference>
<feature type="binding site" evidence="3 4">
    <location>
        <position position="130"/>
    </location>
    <ligand>
        <name>Zn(2+)</name>
        <dbReference type="ChEBI" id="CHEBI:29105"/>
    </ligand>
</feature>
<dbReference type="PANTHER" id="PTHR11085">
    <property type="entry name" value="NAD-DEPENDENT PROTEIN DEACYLASE SIRTUIN-5, MITOCHONDRIAL-RELATED"/>
    <property type="match status" value="1"/>
</dbReference>
<keyword evidence="7" id="KW-1185">Reference proteome</keyword>
<feature type="binding site" evidence="3 4">
    <location>
        <position position="158"/>
    </location>
    <ligand>
        <name>Zn(2+)</name>
        <dbReference type="ChEBI" id="CHEBI:29105"/>
    </ligand>
</feature>
<dbReference type="EC" id="2.3.1.286" evidence="3"/>
<evidence type="ECO:0000256" key="3">
    <source>
        <dbReference type="HAMAP-Rule" id="MF_01121"/>
    </source>
</evidence>
<comment type="caution">
    <text evidence="3">Lacks conserved residue(s) required for the propagation of feature annotation.</text>
</comment>
<dbReference type="InterPro" id="IPR026590">
    <property type="entry name" value="Ssirtuin_cat_dom"/>
</dbReference>
<dbReference type="Pfam" id="PF02146">
    <property type="entry name" value="SIR2"/>
    <property type="match status" value="1"/>
</dbReference>
<sequence>MVVVTYDKLPPLTIGPHERVFVLTGAGISAESGISTFRDKDGLWERHRIEDVASPGGWHADAGVVWRFYSERRAQAETVLPNAAHVALAELEQRLENRLFLCTQNVDPLHERAGSRRVLHMHGELFKTRCENAYCSTSPREDHGVYMTKEEIPRCGECDARLRPHICWFGEMPFDMDRIARELARCDWFITIGSSGAVYPAAGFVEEVRSHGRARKIYVGPERPDNAAHFDECRLGRAGEVVPVLFSV</sequence>